<feature type="compositionally biased region" description="Low complexity" evidence="2">
    <location>
        <begin position="898"/>
        <end position="917"/>
    </location>
</feature>
<dbReference type="Proteomes" id="UP001633002">
    <property type="component" value="Unassembled WGS sequence"/>
</dbReference>
<keyword evidence="5" id="KW-1185">Reference proteome</keyword>
<dbReference type="AlphaFoldDB" id="A0ABD3HMN7"/>
<feature type="compositionally biased region" description="Basic residues" evidence="2">
    <location>
        <begin position="1154"/>
        <end position="1171"/>
    </location>
</feature>
<keyword evidence="1" id="KW-0862">Zinc</keyword>
<feature type="compositionally biased region" description="Polar residues" evidence="2">
    <location>
        <begin position="594"/>
        <end position="603"/>
    </location>
</feature>
<feature type="compositionally biased region" description="Basic residues" evidence="2">
    <location>
        <begin position="177"/>
        <end position="189"/>
    </location>
</feature>
<feature type="compositionally biased region" description="Low complexity" evidence="2">
    <location>
        <begin position="1018"/>
        <end position="1029"/>
    </location>
</feature>
<feature type="region of interest" description="Disordered" evidence="2">
    <location>
        <begin position="337"/>
        <end position="393"/>
    </location>
</feature>
<protein>
    <recommendedName>
        <fullName evidence="3">C2H2-type domain-containing protein</fullName>
    </recommendedName>
</protein>
<dbReference type="PROSITE" id="PS00028">
    <property type="entry name" value="ZINC_FINGER_C2H2_1"/>
    <property type="match status" value="7"/>
</dbReference>
<feature type="compositionally biased region" description="Low complexity" evidence="2">
    <location>
        <begin position="1172"/>
        <end position="1181"/>
    </location>
</feature>
<feature type="compositionally biased region" description="Polar residues" evidence="2">
    <location>
        <begin position="122"/>
        <end position="135"/>
    </location>
</feature>
<feature type="region of interest" description="Disordered" evidence="2">
    <location>
        <begin position="1151"/>
        <end position="1188"/>
    </location>
</feature>
<feature type="compositionally biased region" description="Basic residues" evidence="2">
    <location>
        <begin position="1004"/>
        <end position="1017"/>
    </location>
</feature>
<feature type="region of interest" description="Disordered" evidence="2">
    <location>
        <begin position="103"/>
        <end position="155"/>
    </location>
</feature>
<gene>
    <name evidence="4" type="ORF">R1sor_005712</name>
</gene>
<dbReference type="SMART" id="SM00355">
    <property type="entry name" value="ZnF_C2H2"/>
    <property type="match status" value="7"/>
</dbReference>
<dbReference type="PANTHER" id="PTHR35746:SF1">
    <property type="entry name" value="PENTATRICOPEPTIDE REPEAT (PPR) SUPERFAMILY PROTEIN"/>
    <property type="match status" value="1"/>
</dbReference>
<feature type="region of interest" description="Disordered" evidence="2">
    <location>
        <begin position="1003"/>
        <end position="1061"/>
    </location>
</feature>
<dbReference type="PROSITE" id="PS50157">
    <property type="entry name" value="ZINC_FINGER_C2H2_2"/>
    <property type="match status" value="1"/>
</dbReference>
<dbReference type="EMBL" id="JBJQOH010000003">
    <property type="protein sequence ID" value="KAL3692061.1"/>
    <property type="molecule type" value="Genomic_DNA"/>
</dbReference>
<feature type="compositionally biased region" description="Low complexity" evidence="2">
    <location>
        <begin position="864"/>
        <end position="878"/>
    </location>
</feature>
<evidence type="ECO:0000313" key="5">
    <source>
        <dbReference type="Proteomes" id="UP001633002"/>
    </source>
</evidence>
<name>A0ABD3HMN7_9MARC</name>
<feature type="compositionally biased region" description="Low complexity" evidence="2">
    <location>
        <begin position="1039"/>
        <end position="1058"/>
    </location>
</feature>
<organism evidence="4 5">
    <name type="scientific">Riccia sorocarpa</name>
    <dbReference type="NCBI Taxonomy" id="122646"/>
    <lineage>
        <taxon>Eukaryota</taxon>
        <taxon>Viridiplantae</taxon>
        <taxon>Streptophyta</taxon>
        <taxon>Embryophyta</taxon>
        <taxon>Marchantiophyta</taxon>
        <taxon>Marchantiopsida</taxon>
        <taxon>Marchantiidae</taxon>
        <taxon>Marchantiales</taxon>
        <taxon>Ricciaceae</taxon>
        <taxon>Riccia</taxon>
    </lineage>
</organism>
<feature type="compositionally biased region" description="Basic and acidic residues" evidence="2">
    <location>
        <begin position="42"/>
        <end position="51"/>
    </location>
</feature>
<feature type="region of interest" description="Disordered" evidence="2">
    <location>
        <begin position="177"/>
        <end position="248"/>
    </location>
</feature>
<evidence type="ECO:0000256" key="1">
    <source>
        <dbReference type="PROSITE-ProRule" id="PRU00042"/>
    </source>
</evidence>
<feature type="compositionally biased region" description="Basic residues" evidence="2">
    <location>
        <begin position="337"/>
        <end position="350"/>
    </location>
</feature>
<dbReference type="PANTHER" id="PTHR35746">
    <property type="entry name" value="PENTATRICOPEPTIDE REPEAT (PPR) SUPERFAMILY PROTEIN"/>
    <property type="match status" value="1"/>
</dbReference>
<feature type="region of interest" description="Disordered" evidence="2">
    <location>
        <begin position="665"/>
        <end position="687"/>
    </location>
</feature>
<comment type="caution">
    <text evidence="4">The sequence shown here is derived from an EMBL/GenBank/DDBJ whole genome shotgun (WGS) entry which is preliminary data.</text>
</comment>
<proteinExistence type="predicted"/>
<feature type="region of interest" description="Disordered" evidence="2">
    <location>
        <begin position="558"/>
        <end position="625"/>
    </location>
</feature>
<feature type="compositionally biased region" description="Low complexity" evidence="2">
    <location>
        <begin position="474"/>
        <end position="487"/>
    </location>
</feature>
<feature type="domain" description="C2H2-type" evidence="3">
    <location>
        <begin position="162"/>
        <end position="189"/>
    </location>
</feature>
<keyword evidence="1" id="KW-0479">Metal-binding</keyword>
<evidence type="ECO:0000259" key="3">
    <source>
        <dbReference type="PROSITE" id="PS50157"/>
    </source>
</evidence>
<feature type="region of interest" description="Disordered" evidence="2">
    <location>
        <begin position="929"/>
        <end position="986"/>
    </location>
</feature>
<feature type="compositionally biased region" description="Low complexity" evidence="2">
    <location>
        <begin position="665"/>
        <end position="674"/>
    </location>
</feature>
<evidence type="ECO:0000313" key="4">
    <source>
        <dbReference type="EMBL" id="KAL3692061.1"/>
    </source>
</evidence>
<feature type="region of interest" description="Disordered" evidence="2">
    <location>
        <begin position="841"/>
        <end position="917"/>
    </location>
</feature>
<evidence type="ECO:0000256" key="2">
    <source>
        <dbReference type="SAM" id="MobiDB-lite"/>
    </source>
</evidence>
<feature type="region of interest" description="Disordered" evidence="2">
    <location>
        <begin position="426"/>
        <end position="509"/>
    </location>
</feature>
<feature type="compositionally biased region" description="Low complexity" evidence="2">
    <location>
        <begin position="576"/>
        <end position="586"/>
    </location>
</feature>
<dbReference type="InterPro" id="IPR013087">
    <property type="entry name" value="Znf_C2H2_type"/>
</dbReference>
<keyword evidence="1" id="KW-0863">Zinc-finger</keyword>
<dbReference type="GO" id="GO:0008270">
    <property type="term" value="F:zinc ion binding"/>
    <property type="evidence" value="ECO:0007669"/>
    <property type="project" value="UniProtKB-KW"/>
</dbReference>
<reference evidence="4 5" key="1">
    <citation type="submission" date="2024-09" db="EMBL/GenBank/DDBJ databases">
        <title>Chromosome-scale assembly of Riccia sorocarpa.</title>
        <authorList>
            <person name="Paukszto L."/>
        </authorList>
    </citation>
    <scope>NUCLEOTIDE SEQUENCE [LARGE SCALE GENOMIC DNA]</scope>
    <source>
        <strain evidence="4">LP-2024</strain>
        <tissue evidence="4">Aerial parts of the thallus</tissue>
    </source>
</reference>
<feature type="compositionally biased region" description="Basic and acidic residues" evidence="2">
    <location>
        <begin position="604"/>
        <end position="616"/>
    </location>
</feature>
<feature type="region of interest" description="Disordered" evidence="2">
    <location>
        <begin position="39"/>
        <end position="81"/>
    </location>
</feature>
<sequence>MQPVEDIWTCHRCGWTYPNHHPSAKHRRNHKKVCGKVPGFIIDDHKGHGHGDGGSSDEASSGDEGPNHKHEAKSAAPSVTPSAAIETLSRSFDISDLVQKSEPEAPAAPPVTEPAAAPAEVSNESTKTEVSNGESVSEAAKPQAPAKPVLGSAAPHPEHGTWNCHACGWTYPNAHPSAKHRRNHKKHCPGKAGVAVHANGGSSDDDSDSEHHAAKAAQVTEKATDAPTTAPELHSEKAEPESTPIQTTSREFNLDSLARQEPAPVAEVEISKPEVESTPLVPLTAAAVVAPVAVPEAPSAPAPSAAPVVAKGSAVPHPHDDLWICKACGWTYPNHHPSAKHRRHHKKVCSGKKAAAAPAHIPGGSSDDDSDSEHTHRPVHHPPPLSQEAPPTEIKSREFSFESVAQPAATPEVEGKPEETVTLVNDAQPPEVPAEKPEEVGAATEETGEAKKEISVAKPQALPPGELKQVSHEASAARAAPKGAKPGTNHKNCPGKDGPATVSRDTDLGSKALVANGVKVKPSENGKVPPQVLEVTTVQAPAQAETLTTSVVSKEIAKKDIPTGEPTAVESKKALESASAAATSVAMKSDLHHSSPSVESSDQSTEKSKLLRKSHEAPQVGNEVQQPIDDLWICKECGWTYPNHHPSAKHRRHHKKICPGKVALAASATGGSSDDSGDEHDNRAPVRASELEALCVTEDASVTDKNEVRLLASESQQEKTQSDLREIPIVDPIVEAPDESNTPSGDFTGEEKLPKVEEPVECQQSLLRNSTVVNNPAILSKDVSSEELKVAKPAAASGPALGSAVTHPEHDTWRCGHCDWTYPNAHPSAKHRRNHKKHCPGLVAAHKGGSSDDDSDHESHSRSVKAPAPAPEAVASVSRDFQLPTQELKESHPRSVKAPAAAPTEESAPAPEAVASVSRDFQLPTQELKEQNADAAPSLPKEEEAKPEAAPVPKVEEQKEEASSAVTSTAPAPKVGSAVPHPEDPNDIWICKACGWTYPNAHPSAKHRRNHKKHCSGKHGSAGHAPGGSSDEDSDNESSHSSHSSRRGPTSAAATAPAEVPVVKERAMPDLAIQQPAKPAEAEAPKIQNAVTAPVESEAPKNTVRTTVAQLVYDERSREQEAKVKEEAKSGAPHDPNAIWVCKECGWTYPNRHPSAKHRKNHKKVCKKTRSSKGGSSSDTSSSDDELGKKKCFPCLSL</sequence>
<accession>A0ABD3HMN7</accession>
<feature type="compositionally biased region" description="Low complexity" evidence="2">
    <location>
        <begin position="963"/>
        <end position="973"/>
    </location>
</feature>